<dbReference type="GO" id="GO:0005615">
    <property type="term" value="C:extracellular space"/>
    <property type="evidence" value="ECO:0007669"/>
    <property type="project" value="TreeGrafter"/>
</dbReference>
<keyword evidence="8 23" id="KW-0245">EGF-like domain</keyword>
<dbReference type="InterPro" id="IPR043504">
    <property type="entry name" value="Peptidase_S1_PA_chymotrypsin"/>
</dbReference>
<evidence type="ECO:0000313" key="29">
    <source>
        <dbReference type="Proteomes" id="UP000257200"/>
    </source>
</evidence>
<dbReference type="SMART" id="SM00181">
    <property type="entry name" value="EGF"/>
    <property type="match status" value="2"/>
</dbReference>
<evidence type="ECO:0000256" key="16">
    <source>
        <dbReference type="ARBA" id="ARBA00022837"/>
    </source>
</evidence>
<evidence type="ECO:0000256" key="8">
    <source>
        <dbReference type="ARBA" id="ARBA00022536"/>
    </source>
</evidence>
<keyword evidence="14 24" id="KW-0378">Hydrolase</keyword>
<dbReference type="PROSITE" id="PS00135">
    <property type="entry name" value="TRYPSIN_SER"/>
    <property type="match status" value="1"/>
</dbReference>
<dbReference type="Pfam" id="PF14670">
    <property type="entry name" value="FXa_inhibition"/>
    <property type="match status" value="1"/>
</dbReference>
<dbReference type="PROSITE" id="PS50026">
    <property type="entry name" value="EGF_3"/>
    <property type="match status" value="1"/>
</dbReference>
<dbReference type="CTD" id="678552"/>
<sequence length="560" mass="62691">MWGKYARTRRGRLHITGDHGDANSRNQIPCMSCTYVAIKADGVFVSQQTAHTVLRRLRRYNSGFEEVLHKDNLERECKEETCSYEEAREVFENDEKTMEFWVGYIDGDQCDPQPCQNGGQCQDGVGSYICWCKPNFGGKNCEIEVSKQCSVDNGGCSHFCVMQVDRAVCQCAAGYRLGTDKKSCEPTAPFSCGRVILPSRSVTRTFLSPRSSNTTRSFETKHNSSDALADDYYDEEIPLFYDYLDSSVNYTDALNISQASAVDVHSVKSDSDTSVRKARSVTESPTEKSLMPSWAFPTMSTIFAKENDDQRIVGGDTAIPGEIPWQVALMSHSAILQRAQPFCGGSLLSELWVITAAHCLVQADVAKKGFFVRAGEHDITEHEGPERDHVVAEQYMHPLYNFNKSPYNHDIALLKLATPVELSNQRTPICLGPKAFIQSLLRESSTSLVSGWGRLKFLGLEATKLQKLGVPYVDRTRCKQSSRDHITRFMFCAGFSNEQKDSCQGDSGGPHATYYKGTWFLTGIVSWGEECAKDGKYGIYTRMSQYYPWISRTTGIQITN</sequence>
<dbReference type="InParanoid" id="A0A3Q1F4K1"/>
<evidence type="ECO:0000256" key="17">
    <source>
        <dbReference type="ARBA" id="ARBA00022842"/>
    </source>
</evidence>
<dbReference type="Pfam" id="PF00089">
    <property type="entry name" value="Trypsin"/>
    <property type="match status" value="1"/>
</dbReference>
<dbReference type="AlphaFoldDB" id="A0A3Q1F4K1"/>
<dbReference type="PRINTS" id="PR00722">
    <property type="entry name" value="CHYMOTRYPSIN"/>
</dbReference>
<keyword evidence="11" id="KW-0356">Hemostasis</keyword>
<dbReference type="GO" id="GO:0005509">
    <property type="term" value="F:calcium ion binding"/>
    <property type="evidence" value="ECO:0007669"/>
    <property type="project" value="InterPro"/>
</dbReference>
<feature type="domain" description="EGF-like" evidence="25">
    <location>
        <begin position="106"/>
        <end position="142"/>
    </location>
</feature>
<dbReference type="GO" id="GO:0004252">
    <property type="term" value="F:serine-type endopeptidase activity"/>
    <property type="evidence" value="ECO:0007669"/>
    <property type="project" value="UniProtKB-EC"/>
</dbReference>
<evidence type="ECO:0000256" key="22">
    <source>
        <dbReference type="ARBA" id="ARBA00031357"/>
    </source>
</evidence>
<organism evidence="28 29">
    <name type="scientific">Acanthochromis polyacanthus</name>
    <name type="common">spiny chromis</name>
    <dbReference type="NCBI Taxonomy" id="80966"/>
    <lineage>
        <taxon>Eukaryota</taxon>
        <taxon>Metazoa</taxon>
        <taxon>Chordata</taxon>
        <taxon>Craniata</taxon>
        <taxon>Vertebrata</taxon>
        <taxon>Euteleostomi</taxon>
        <taxon>Actinopterygii</taxon>
        <taxon>Neopterygii</taxon>
        <taxon>Teleostei</taxon>
        <taxon>Neoteleostei</taxon>
        <taxon>Acanthomorphata</taxon>
        <taxon>Ovalentaria</taxon>
        <taxon>Pomacentridae</taxon>
        <taxon>Acanthochromis</taxon>
    </lineage>
</organism>
<dbReference type="CDD" id="cd00190">
    <property type="entry name" value="Tryp_SPc"/>
    <property type="match status" value="1"/>
</dbReference>
<dbReference type="InterPro" id="IPR033116">
    <property type="entry name" value="TRYPSIN_SER"/>
</dbReference>
<dbReference type="GO" id="GO:0006508">
    <property type="term" value="P:proteolysis"/>
    <property type="evidence" value="ECO:0007669"/>
    <property type="project" value="UniProtKB-KW"/>
</dbReference>
<keyword evidence="13" id="KW-0732">Signal</keyword>
<dbReference type="FunCoup" id="A0A3Q1F4K1">
    <property type="interactions" value="762"/>
</dbReference>
<dbReference type="InterPro" id="IPR001314">
    <property type="entry name" value="Peptidase_S1A"/>
</dbReference>
<dbReference type="InterPro" id="IPR000742">
    <property type="entry name" value="EGF"/>
</dbReference>
<dbReference type="PROSITE" id="PS50240">
    <property type="entry name" value="TRYPSIN_DOM"/>
    <property type="match status" value="1"/>
</dbReference>
<dbReference type="InterPro" id="IPR000152">
    <property type="entry name" value="EGF-type_Asp/Asn_hydroxyl_site"/>
</dbReference>
<keyword evidence="21" id="KW-0325">Glycoprotein</keyword>
<dbReference type="Gene3D" id="2.10.25.10">
    <property type="entry name" value="Laminin"/>
    <property type="match status" value="2"/>
</dbReference>
<keyword evidence="19" id="KW-0865">Zymogen</keyword>
<evidence type="ECO:0000256" key="2">
    <source>
        <dbReference type="ARBA" id="ARBA00002741"/>
    </source>
</evidence>
<comment type="catalytic activity">
    <reaction evidence="1">
        <text>Selective cleavage of Arg-|-Ile bond in factor X to form factor Xa.</text>
        <dbReference type="EC" id="3.4.21.22"/>
    </reaction>
</comment>
<evidence type="ECO:0000259" key="25">
    <source>
        <dbReference type="PROSITE" id="PS50026"/>
    </source>
</evidence>
<protein>
    <recommendedName>
        <fullName evidence="5">Coagulation factor IX</fullName>
        <ecNumber evidence="4">3.4.21.22</ecNumber>
    </recommendedName>
    <alternativeName>
        <fullName evidence="22">Christmas factor</fullName>
    </alternativeName>
</protein>
<evidence type="ECO:0000259" key="26">
    <source>
        <dbReference type="PROSITE" id="PS50240"/>
    </source>
</evidence>
<dbReference type="PROSITE" id="PS01187">
    <property type="entry name" value="EGF_CA"/>
    <property type="match status" value="1"/>
</dbReference>
<dbReference type="InterPro" id="IPR000294">
    <property type="entry name" value="GLA_domain"/>
</dbReference>
<dbReference type="SUPFAM" id="SSF57630">
    <property type="entry name" value="GLA-domain"/>
    <property type="match status" value="1"/>
</dbReference>
<dbReference type="CDD" id="cd00054">
    <property type="entry name" value="EGF_CA"/>
    <property type="match status" value="1"/>
</dbReference>
<dbReference type="InterPro" id="IPR035972">
    <property type="entry name" value="GLA-like_dom_SF"/>
</dbReference>
<dbReference type="InterPro" id="IPR018114">
    <property type="entry name" value="TRYPSIN_HIS"/>
</dbReference>
<dbReference type="Proteomes" id="UP000257200">
    <property type="component" value="Unplaced"/>
</dbReference>
<evidence type="ECO:0000256" key="7">
    <source>
        <dbReference type="ARBA" id="ARBA00022525"/>
    </source>
</evidence>
<dbReference type="PROSITE" id="PS50998">
    <property type="entry name" value="GLA_2"/>
    <property type="match status" value="1"/>
</dbReference>
<dbReference type="SUPFAM" id="SSF57196">
    <property type="entry name" value="EGF/Laminin"/>
    <property type="match status" value="1"/>
</dbReference>
<dbReference type="EC" id="3.4.21.22" evidence="4"/>
<keyword evidence="18" id="KW-0094">Blood coagulation</keyword>
<dbReference type="PANTHER" id="PTHR24278">
    <property type="entry name" value="COAGULATION FACTOR"/>
    <property type="match status" value="1"/>
</dbReference>
<dbReference type="GeneID" id="110959387"/>
<dbReference type="Gene3D" id="4.10.740.10">
    <property type="entry name" value="Coagulation Factor IX"/>
    <property type="match status" value="1"/>
</dbReference>
<evidence type="ECO:0000256" key="6">
    <source>
        <dbReference type="ARBA" id="ARBA00022479"/>
    </source>
</evidence>
<keyword evidence="20 23" id="KW-1015">Disulfide bond</keyword>
<accession>A0A3Q1F4K1</accession>
<dbReference type="PANTHER" id="PTHR24278:SF31">
    <property type="entry name" value="COAGULATION FACTOR IX"/>
    <property type="match status" value="1"/>
</dbReference>
<comment type="subcellular location">
    <subcellularLocation>
        <location evidence="3">Secreted</location>
    </subcellularLocation>
</comment>
<dbReference type="InterPro" id="IPR017857">
    <property type="entry name" value="Coagulation_fac-like_Gla_dom"/>
</dbReference>
<dbReference type="PROSITE" id="PS00134">
    <property type="entry name" value="TRYPSIN_HIS"/>
    <property type="match status" value="1"/>
</dbReference>
<dbReference type="FunFam" id="2.40.10.10:FF:000120">
    <property type="entry name" value="Putative serine protease"/>
    <property type="match status" value="1"/>
</dbReference>
<keyword evidence="9" id="KW-0597">Phosphoprotein</keyword>
<dbReference type="InterPro" id="IPR001254">
    <property type="entry name" value="Trypsin_dom"/>
</dbReference>
<dbReference type="RefSeq" id="XP_051793271.1">
    <property type="nucleotide sequence ID" value="XM_051937311.1"/>
</dbReference>
<evidence type="ECO:0000256" key="1">
    <source>
        <dbReference type="ARBA" id="ARBA00001368"/>
    </source>
</evidence>
<evidence type="ECO:0000256" key="13">
    <source>
        <dbReference type="ARBA" id="ARBA00022729"/>
    </source>
</evidence>
<keyword evidence="16" id="KW-0106">Calcium</keyword>
<evidence type="ECO:0000256" key="12">
    <source>
        <dbReference type="ARBA" id="ARBA00022723"/>
    </source>
</evidence>
<dbReference type="PROSITE" id="PS00010">
    <property type="entry name" value="ASX_HYDROXYL"/>
    <property type="match status" value="1"/>
</dbReference>
<proteinExistence type="predicted"/>
<keyword evidence="10 24" id="KW-0645">Protease</keyword>
<dbReference type="Gene3D" id="2.40.10.10">
    <property type="entry name" value="Trypsin-like serine proteases"/>
    <property type="match status" value="2"/>
</dbReference>
<evidence type="ECO:0000256" key="18">
    <source>
        <dbReference type="ARBA" id="ARBA00023084"/>
    </source>
</evidence>
<dbReference type="PROSITE" id="PS00022">
    <property type="entry name" value="EGF_1"/>
    <property type="match status" value="1"/>
</dbReference>
<dbReference type="SMART" id="SM00069">
    <property type="entry name" value="GLA"/>
    <property type="match status" value="1"/>
</dbReference>
<name>A0A3Q1F4K1_9TELE</name>
<keyword evidence="29" id="KW-1185">Reference proteome</keyword>
<dbReference type="SUPFAM" id="SSF50494">
    <property type="entry name" value="Trypsin-like serine proteases"/>
    <property type="match status" value="1"/>
</dbReference>
<dbReference type="SMART" id="SM00179">
    <property type="entry name" value="EGF_CA"/>
    <property type="match status" value="2"/>
</dbReference>
<dbReference type="InterPro" id="IPR018097">
    <property type="entry name" value="EGF_Ca-bd_CS"/>
</dbReference>
<evidence type="ECO:0000256" key="9">
    <source>
        <dbReference type="ARBA" id="ARBA00022553"/>
    </source>
</evidence>
<evidence type="ECO:0000256" key="4">
    <source>
        <dbReference type="ARBA" id="ARBA00012066"/>
    </source>
</evidence>
<evidence type="ECO:0000313" key="28">
    <source>
        <dbReference type="Ensembl" id="ENSAPOP00000002305.1"/>
    </source>
</evidence>
<keyword evidence="17" id="KW-0460">Magnesium</keyword>
<dbReference type="Pfam" id="PF00594">
    <property type="entry name" value="Gla"/>
    <property type="match status" value="1"/>
</dbReference>
<evidence type="ECO:0000256" key="14">
    <source>
        <dbReference type="ARBA" id="ARBA00022801"/>
    </source>
</evidence>
<dbReference type="InterPro" id="IPR009003">
    <property type="entry name" value="Peptidase_S1_PA"/>
</dbReference>
<evidence type="ECO:0000256" key="24">
    <source>
        <dbReference type="RuleBase" id="RU363034"/>
    </source>
</evidence>
<dbReference type="SMART" id="SM00020">
    <property type="entry name" value="Tryp_SPc"/>
    <property type="match status" value="1"/>
</dbReference>
<reference evidence="28" key="2">
    <citation type="submission" date="2025-09" db="UniProtKB">
        <authorList>
            <consortium name="Ensembl"/>
        </authorList>
    </citation>
    <scope>IDENTIFICATION</scope>
</reference>
<evidence type="ECO:0000256" key="19">
    <source>
        <dbReference type="ARBA" id="ARBA00023145"/>
    </source>
</evidence>
<evidence type="ECO:0000256" key="21">
    <source>
        <dbReference type="ARBA" id="ARBA00023180"/>
    </source>
</evidence>
<dbReference type="FunFam" id="2.10.25.10:FF:000162">
    <property type="entry name" value="Coagulation factor X (Predicted)"/>
    <property type="match status" value="1"/>
</dbReference>
<comment type="caution">
    <text evidence="23">Lacks conserved residue(s) required for the propagation of feature annotation.</text>
</comment>
<evidence type="ECO:0000256" key="3">
    <source>
        <dbReference type="ARBA" id="ARBA00004613"/>
    </source>
</evidence>
<comment type="function">
    <text evidence="2">Factor IX is a vitamin K-dependent plasma protein that participates in the intrinsic pathway of blood coagulation by converting factor X to its active form in the presence of Ca(2+) ions, phospholipids, and factor VIIIa.</text>
</comment>
<dbReference type="InterPro" id="IPR050442">
    <property type="entry name" value="Peptidase_S1_coag_factors"/>
</dbReference>
<dbReference type="OrthoDB" id="8909918at2759"/>
<dbReference type="PRINTS" id="PR00010">
    <property type="entry name" value="EGFBLOOD"/>
</dbReference>
<dbReference type="FunFam" id="4.10.740.10:FF:000001">
    <property type="entry name" value="vitamin K-dependent protein S"/>
    <property type="match status" value="1"/>
</dbReference>
<evidence type="ECO:0000256" key="5">
    <source>
        <dbReference type="ARBA" id="ARBA00019454"/>
    </source>
</evidence>
<keyword evidence="6" id="KW-0301">Gamma-carboxyglutamic acid</keyword>
<evidence type="ECO:0000256" key="11">
    <source>
        <dbReference type="ARBA" id="ARBA00022696"/>
    </source>
</evidence>
<dbReference type="GO" id="GO:0007596">
    <property type="term" value="P:blood coagulation"/>
    <property type="evidence" value="ECO:0007669"/>
    <property type="project" value="UniProtKB-KW"/>
</dbReference>
<dbReference type="Pfam" id="PF00008">
    <property type="entry name" value="EGF"/>
    <property type="match status" value="1"/>
</dbReference>
<dbReference type="Ensembl" id="ENSAPOT00000013672.1">
    <property type="protein sequence ID" value="ENSAPOP00000002305.1"/>
    <property type="gene ID" value="ENSAPOG00000003690.1"/>
</dbReference>
<keyword evidence="7" id="KW-0964">Secreted</keyword>
<evidence type="ECO:0000256" key="10">
    <source>
        <dbReference type="ARBA" id="ARBA00022670"/>
    </source>
</evidence>
<evidence type="ECO:0000256" key="15">
    <source>
        <dbReference type="ARBA" id="ARBA00022825"/>
    </source>
</evidence>
<dbReference type="PROSITE" id="PS00011">
    <property type="entry name" value="GLA_1"/>
    <property type="match status" value="1"/>
</dbReference>
<dbReference type="GeneTree" id="ENSGT00940000159516"/>
<evidence type="ECO:0000256" key="23">
    <source>
        <dbReference type="PROSITE-ProRule" id="PRU00076"/>
    </source>
</evidence>
<keyword evidence="12" id="KW-0479">Metal-binding</keyword>
<keyword evidence="15 24" id="KW-0720">Serine protease</keyword>
<dbReference type="InterPro" id="IPR001881">
    <property type="entry name" value="EGF-like_Ca-bd_dom"/>
</dbReference>
<feature type="domain" description="Peptidase S1" evidence="26">
    <location>
        <begin position="312"/>
        <end position="555"/>
    </location>
</feature>
<reference evidence="28" key="1">
    <citation type="submission" date="2025-08" db="UniProtKB">
        <authorList>
            <consortium name="Ensembl"/>
        </authorList>
    </citation>
    <scope>IDENTIFICATION</scope>
</reference>
<feature type="disulfide bond" evidence="23">
    <location>
        <begin position="132"/>
        <end position="141"/>
    </location>
</feature>
<feature type="domain" description="Gla" evidence="27">
    <location>
        <begin position="60"/>
        <end position="106"/>
    </location>
</feature>
<evidence type="ECO:0000259" key="27">
    <source>
        <dbReference type="PROSITE" id="PS50998"/>
    </source>
</evidence>
<dbReference type="STRING" id="80966.ENSAPOP00000002305"/>
<evidence type="ECO:0000256" key="20">
    <source>
        <dbReference type="ARBA" id="ARBA00023157"/>
    </source>
</evidence>
<dbReference type="PRINTS" id="PR00001">
    <property type="entry name" value="GLABLOOD"/>
</dbReference>